<evidence type="ECO:0000313" key="3">
    <source>
        <dbReference type="Proteomes" id="UP000054047"/>
    </source>
</evidence>
<sequence length="81" mass="9425">ALSPAASASPQRGPDLNAFLSSQVQRHRKRQRQRSPTSPSTLIKKLKMVRKLKLHEKKLLKKTDFMQWEVDQQGKQSEQMR</sequence>
<feature type="non-terminal residue" evidence="2">
    <location>
        <position position="1"/>
    </location>
</feature>
<dbReference type="AlphaFoldDB" id="A0A0C2CFC2"/>
<reference evidence="2 3" key="1">
    <citation type="submission" date="2013-12" db="EMBL/GenBank/DDBJ databases">
        <title>Draft genome of the parsitic nematode Ancylostoma duodenale.</title>
        <authorList>
            <person name="Mitreva M."/>
        </authorList>
    </citation>
    <scope>NUCLEOTIDE SEQUENCE [LARGE SCALE GENOMIC DNA]</scope>
    <source>
        <strain evidence="2 3">Zhejiang</strain>
    </source>
</reference>
<evidence type="ECO:0000256" key="1">
    <source>
        <dbReference type="SAM" id="MobiDB-lite"/>
    </source>
</evidence>
<gene>
    <name evidence="2" type="ORF">ANCDUO_21448</name>
</gene>
<protein>
    <submittedName>
        <fullName evidence="2">Uncharacterized protein</fullName>
    </submittedName>
</protein>
<keyword evidence="3" id="KW-1185">Reference proteome</keyword>
<accession>A0A0C2CFC2</accession>
<dbReference type="Proteomes" id="UP000054047">
    <property type="component" value="Unassembled WGS sequence"/>
</dbReference>
<feature type="region of interest" description="Disordered" evidence="1">
    <location>
        <begin position="1"/>
        <end position="42"/>
    </location>
</feature>
<evidence type="ECO:0000313" key="2">
    <source>
        <dbReference type="EMBL" id="KIH48482.1"/>
    </source>
</evidence>
<proteinExistence type="predicted"/>
<feature type="non-terminal residue" evidence="2">
    <location>
        <position position="81"/>
    </location>
</feature>
<organism evidence="2 3">
    <name type="scientific">Ancylostoma duodenale</name>
    <dbReference type="NCBI Taxonomy" id="51022"/>
    <lineage>
        <taxon>Eukaryota</taxon>
        <taxon>Metazoa</taxon>
        <taxon>Ecdysozoa</taxon>
        <taxon>Nematoda</taxon>
        <taxon>Chromadorea</taxon>
        <taxon>Rhabditida</taxon>
        <taxon>Rhabditina</taxon>
        <taxon>Rhabditomorpha</taxon>
        <taxon>Strongyloidea</taxon>
        <taxon>Ancylostomatidae</taxon>
        <taxon>Ancylostomatinae</taxon>
        <taxon>Ancylostoma</taxon>
    </lineage>
</organism>
<feature type="compositionally biased region" description="Polar residues" evidence="1">
    <location>
        <begin position="1"/>
        <end position="10"/>
    </location>
</feature>
<name>A0A0C2CFC2_9BILA</name>
<dbReference type="EMBL" id="KN759172">
    <property type="protein sequence ID" value="KIH48482.1"/>
    <property type="molecule type" value="Genomic_DNA"/>
</dbReference>